<name>A0A0N4TSE2_BRUPA</name>
<evidence type="ECO:0000313" key="2">
    <source>
        <dbReference type="Proteomes" id="UP000278627"/>
    </source>
</evidence>
<evidence type="ECO:0000313" key="3">
    <source>
        <dbReference type="WBParaSite" id="BPAG_0001161101-mRNA-1"/>
    </source>
</evidence>
<dbReference type="AlphaFoldDB" id="A0A0N4TSE2"/>
<keyword evidence="2" id="KW-1185">Reference proteome</keyword>
<dbReference type="Proteomes" id="UP000278627">
    <property type="component" value="Unassembled WGS sequence"/>
</dbReference>
<dbReference type="EMBL" id="UZAD01013237">
    <property type="protein sequence ID" value="VDN92759.1"/>
    <property type="molecule type" value="Genomic_DNA"/>
</dbReference>
<protein>
    <submittedName>
        <fullName evidence="1 3">Uncharacterized protein</fullName>
    </submittedName>
</protein>
<dbReference type="WBParaSite" id="BPAG_0001161101-mRNA-1">
    <property type="protein sequence ID" value="BPAG_0001161101-mRNA-1"/>
    <property type="gene ID" value="BPAG_0001161101"/>
</dbReference>
<accession>A0A0N4TSE2</accession>
<sequence>MIVAVEVVHALWDIRKLRPPADATQSSASNNGKL</sequence>
<gene>
    <name evidence="1" type="ORF">BPAG_LOCUS11573</name>
</gene>
<reference evidence="3" key="1">
    <citation type="submission" date="2017-02" db="UniProtKB">
        <authorList>
            <consortium name="WormBaseParasite"/>
        </authorList>
    </citation>
    <scope>IDENTIFICATION</scope>
</reference>
<evidence type="ECO:0000313" key="1">
    <source>
        <dbReference type="EMBL" id="VDN92759.1"/>
    </source>
</evidence>
<organism evidence="3">
    <name type="scientific">Brugia pahangi</name>
    <name type="common">Filarial nematode worm</name>
    <dbReference type="NCBI Taxonomy" id="6280"/>
    <lineage>
        <taxon>Eukaryota</taxon>
        <taxon>Metazoa</taxon>
        <taxon>Ecdysozoa</taxon>
        <taxon>Nematoda</taxon>
        <taxon>Chromadorea</taxon>
        <taxon>Rhabditida</taxon>
        <taxon>Spirurina</taxon>
        <taxon>Spiruromorpha</taxon>
        <taxon>Filarioidea</taxon>
        <taxon>Onchocercidae</taxon>
        <taxon>Brugia</taxon>
    </lineage>
</organism>
<reference evidence="1 2" key="2">
    <citation type="submission" date="2018-11" db="EMBL/GenBank/DDBJ databases">
        <authorList>
            <consortium name="Pathogen Informatics"/>
        </authorList>
    </citation>
    <scope>NUCLEOTIDE SEQUENCE [LARGE SCALE GENOMIC DNA]</scope>
</reference>
<proteinExistence type="predicted"/>